<accession>A0ACD3ZNY8</accession>
<sequence>MALTNEPSGDGSHTSEVPPSYGQHPLYDISRRPLHIIVVGAGASGIATLIQLKEIPNVTYQCFEKNRDVGGTWFETRYPGAACDIASHAYQYTFDSKKDWSSHFSPAEEIGSYFKGVAERNHLYPLITFNSTVVGTTWDETSGKWRVRVSRSPCPGAPTSEEEYLGDVLINAGGILNDWKWPDIEGLDTFKGRLLHTAAWDPTIDLEGKSVAVIGSGASSIQVVPAIQPKVSKLDVYVRSPTYILPTVGFGIESSSFNEPYSAADIERFTNNGEYYRSFRKAIEQQMNENFASNYKSSKAQRDGRMWAENKMREAIKSPELQEKLIPSWELGCRRITPGLPYLNAVQCPNTDVIRTGISRVTENGIETLDGQVREVDVLICATGFNTSFSSRFEILGRDGVSLKDRWRAKGPEAYLSLAIAGLPNYFTILGPNCPIANGSLVPCIEWSAAYIIQAIEKMQRDQIRTLEVKQSVQDAFNVYVQEVHKDMVWQGSCQSWYKDRTTGKITAVWPGSSNHFMELIESPRYEDFDIQYINGNPFWFMGNGVSQRETNKQDLTFCYDLIPLIAGRERPI</sequence>
<name>A0ACD3ZNY8_FUSSC</name>
<dbReference type="EMBL" id="CP090040">
    <property type="protein sequence ID" value="UPL02818.1"/>
    <property type="molecule type" value="Genomic_DNA"/>
</dbReference>
<dbReference type="Proteomes" id="UP000830768">
    <property type="component" value="Chromosome 12"/>
</dbReference>
<reference evidence="1" key="1">
    <citation type="submission" date="2021-11" db="EMBL/GenBank/DDBJ databases">
        <title>Fusarium solani-melongenae Genome sequencing and assembly.</title>
        <authorList>
            <person name="Xie S."/>
            <person name="Huang L."/>
            <person name="Zhang X."/>
        </authorList>
    </citation>
    <scope>NUCLEOTIDE SEQUENCE</scope>
    <source>
        <strain evidence="1">CRI 24-3</strain>
    </source>
</reference>
<gene>
    <name evidence="1" type="ORF">LCI18_013752</name>
</gene>
<organism evidence="1 2">
    <name type="scientific">Fusarium solani subsp. cucurbitae</name>
    <name type="common">Neocosmosporum cucurbitae</name>
    <dbReference type="NCBI Taxonomy" id="2747967"/>
    <lineage>
        <taxon>Eukaryota</taxon>
        <taxon>Fungi</taxon>
        <taxon>Dikarya</taxon>
        <taxon>Ascomycota</taxon>
        <taxon>Pezizomycotina</taxon>
        <taxon>Sordariomycetes</taxon>
        <taxon>Hypocreomycetidae</taxon>
        <taxon>Hypocreales</taxon>
        <taxon>Nectriaceae</taxon>
        <taxon>Fusarium</taxon>
        <taxon>Fusarium solani species complex</taxon>
    </lineage>
</organism>
<keyword evidence="2" id="KW-1185">Reference proteome</keyword>
<proteinExistence type="predicted"/>
<protein>
    <submittedName>
        <fullName evidence="1">Uncharacterized protein</fullName>
    </submittedName>
</protein>
<evidence type="ECO:0000313" key="2">
    <source>
        <dbReference type="Proteomes" id="UP000830768"/>
    </source>
</evidence>
<evidence type="ECO:0000313" key="1">
    <source>
        <dbReference type="EMBL" id="UPL02818.1"/>
    </source>
</evidence>